<accession>B3R3M5</accession>
<proteinExistence type="predicted"/>
<name>B3R3M5_CUPTR</name>
<organism evidence="2 3">
    <name type="scientific">Cupriavidus taiwanensis (strain DSM 17343 / BCRC 17206 / CCUG 44338 / CIP 107171 / LMG 19424 / R1)</name>
    <name type="common">Ralstonia taiwanensis (strain LMG 19424)</name>
    <dbReference type="NCBI Taxonomy" id="977880"/>
    <lineage>
        <taxon>Bacteria</taxon>
        <taxon>Pseudomonadati</taxon>
        <taxon>Pseudomonadota</taxon>
        <taxon>Betaproteobacteria</taxon>
        <taxon>Burkholderiales</taxon>
        <taxon>Burkholderiaceae</taxon>
        <taxon>Cupriavidus</taxon>
    </lineage>
</organism>
<keyword evidence="1" id="KW-0472">Membrane</keyword>
<evidence type="ECO:0000313" key="2">
    <source>
        <dbReference type="EMBL" id="CAQ68908.1"/>
    </source>
</evidence>
<reference evidence="2 3" key="1">
    <citation type="journal article" date="2008" name="Genome Res.">
        <title>Genome sequence of the beta-rhizobium Cupriavidus taiwanensis and comparative genomics of rhizobia.</title>
        <authorList>
            <person name="Amadou C."/>
            <person name="Pascal G."/>
            <person name="Mangenot S."/>
            <person name="Glew M."/>
            <person name="Bontemps C."/>
            <person name="Capela D."/>
            <person name="Carrere S."/>
            <person name="Cruveiller S."/>
            <person name="Dossat C."/>
            <person name="Lajus A."/>
            <person name="Marchetti M."/>
            <person name="Poinsot V."/>
            <person name="Rouy Z."/>
            <person name="Servin B."/>
            <person name="Saad M."/>
            <person name="Schenowitz C."/>
            <person name="Barbe V."/>
            <person name="Batut J."/>
            <person name="Medigue C."/>
            <person name="Masson-Boivin C."/>
        </authorList>
    </citation>
    <scope>NUCLEOTIDE SEQUENCE [LARGE SCALE GENOMIC DNA]</scope>
    <source>
        <strain evidence="3">DSM 17343 / BCRC 17206 / CCUG 44338 / CIP 107171 / LMG 19424 / R1</strain>
    </source>
</reference>
<keyword evidence="3" id="KW-1185">Reference proteome</keyword>
<dbReference type="AlphaFoldDB" id="B3R3M5"/>
<sequence>MPGKIVYVCPLAIKAHTRTSRLFRERCSSGVVRRTSEHDTTLKRTCTPAVGGDLHQQTALPLPYKGGAAFWERASYYLHQIRGAVTAVAVLGPGLCSQGLFIWRLRSSPRRGIRRFPEGVFNVGIKHFVRNAHLVL</sequence>
<keyword evidence="1" id="KW-1133">Transmembrane helix</keyword>
<gene>
    <name evidence="2" type="ORF">RALTA_ACDS957195D</name>
</gene>
<keyword evidence="1" id="KW-0812">Transmembrane</keyword>
<dbReference type="Proteomes" id="UP000001692">
    <property type="component" value="Chromosome 1"/>
</dbReference>
<dbReference type="KEGG" id="cti:RALTA_A957195D"/>
<feature type="transmembrane region" description="Helical" evidence="1">
    <location>
        <begin position="81"/>
        <end position="105"/>
    </location>
</feature>
<protein>
    <submittedName>
        <fullName evidence="2">Uncharacterized protein</fullName>
    </submittedName>
</protein>
<evidence type="ECO:0000313" key="3">
    <source>
        <dbReference type="Proteomes" id="UP000001692"/>
    </source>
</evidence>
<dbReference type="EMBL" id="CU633749">
    <property type="protein sequence ID" value="CAQ68908.1"/>
    <property type="molecule type" value="Genomic_DNA"/>
</dbReference>
<evidence type="ECO:0000256" key="1">
    <source>
        <dbReference type="SAM" id="Phobius"/>
    </source>
</evidence>
<dbReference type="HOGENOM" id="CLU_1871988_0_0_4"/>